<reference evidence="1" key="1">
    <citation type="journal article" date="2019" name="MBio">
        <title>Virus Genomes from Deep Sea Sediments Expand the Ocean Megavirome and Support Independent Origins of Viral Gigantism.</title>
        <authorList>
            <person name="Backstrom D."/>
            <person name="Yutin N."/>
            <person name="Jorgensen S.L."/>
            <person name="Dharamshi J."/>
            <person name="Homa F."/>
            <person name="Zaremba-Niedwiedzka K."/>
            <person name="Spang A."/>
            <person name="Wolf Y.I."/>
            <person name="Koonin E.V."/>
            <person name="Ettema T.J."/>
        </authorList>
    </citation>
    <scope>NUCLEOTIDE SEQUENCE</scope>
</reference>
<protein>
    <submittedName>
        <fullName evidence="1">Uncharacterized protein</fullName>
    </submittedName>
</protein>
<dbReference type="EMBL" id="MK500296">
    <property type="protein sequence ID" value="QBK84782.1"/>
    <property type="molecule type" value="Genomic_DNA"/>
</dbReference>
<proteinExistence type="predicted"/>
<sequence length="181" mass="20864">MELNEDKFCMKQESYILRKGRWISGTKEGKWDSPNKKEIQKIYSQIYNISLKLDASLTIASSLYTDTIEKESFFVLLYTINDEILDALVKMILEVSCLINQPLTENYKDSSKARTYSQSLIGKIGIVIATICNINTLIFLHTISPIDIIRKYDSIKVEVHNLFFSMFNIGAEIRNIFSNDK</sequence>
<accession>A0A4D5XFM2</accession>
<organism evidence="1">
    <name type="scientific">Pithovirus LCDPAC01</name>
    <dbReference type="NCBI Taxonomy" id="2506600"/>
    <lineage>
        <taxon>Viruses</taxon>
        <taxon>Pithoviruses</taxon>
    </lineage>
</organism>
<evidence type="ECO:0000313" key="1">
    <source>
        <dbReference type="EMBL" id="QBK84782.1"/>
    </source>
</evidence>
<gene>
    <name evidence="1" type="ORF">LCDPAC01_02630</name>
</gene>
<name>A0A4D5XFM2_9VIRU</name>